<gene>
    <name evidence="2" type="ORF">ACFO4E_19390</name>
</gene>
<proteinExistence type="predicted"/>
<reference evidence="3" key="1">
    <citation type="journal article" date="2019" name="Int. J. Syst. Evol. Microbiol.">
        <title>The Global Catalogue of Microorganisms (GCM) 10K type strain sequencing project: providing services to taxonomists for standard genome sequencing and annotation.</title>
        <authorList>
            <consortium name="The Broad Institute Genomics Platform"/>
            <consortium name="The Broad Institute Genome Sequencing Center for Infectious Disease"/>
            <person name="Wu L."/>
            <person name="Ma J."/>
        </authorList>
    </citation>
    <scope>NUCLEOTIDE SEQUENCE [LARGE SCALE GENOMIC DNA]</scope>
    <source>
        <strain evidence="3">XZYJ18</strain>
    </source>
</reference>
<dbReference type="Pfam" id="PF13788">
    <property type="entry name" value="DUF4180"/>
    <property type="match status" value="1"/>
</dbReference>
<feature type="domain" description="DUF4180" evidence="1">
    <location>
        <begin position="9"/>
        <end position="120"/>
    </location>
</feature>
<keyword evidence="3" id="KW-1185">Reference proteome</keyword>
<accession>A0ABV9DZ90</accession>
<evidence type="ECO:0000259" key="1">
    <source>
        <dbReference type="Pfam" id="PF13788"/>
    </source>
</evidence>
<comment type="caution">
    <text evidence="2">The sequence shown here is derived from an EMBL/GenBank/DDBJ whole genome shotgun (WGS) entry which is preliminary data.</text>
</comment>
<dbReference type="InterPro" id="IPR025438">
    <property type="entry name" value="DUF4180"/>
</dbReference>
<dbReference type="Proteomes" id="UP001595923">
    <property type="component" value="Unassembled WGS sequence"/>
</dbReference>
<evidence type="ECO:0000313" key="2">
    <source>
        <dbReference type="EMBL" id="MFC4564032.1"/>
    </source>
</evidence>
<dbReference type="EMBL" id="JBHSFQ010000020">
    <property type="protein sequence ID" value="MFC4564032.1"/>
    <property type="molecule type" value="Genomic_DNA"/>
</dbReference>
<dbReference type="RefSeq" id="WP_378576798.1">
    <property type="nucleotide sequence ID" value="NZ_JBHSFQ010000020.1"/>
</dbReference>
<evidence type="ECO:0000313" key="3">
    <source>
        <dbReference type="Proteomes" id="UP001595923"/>
    </source>
</evidence>
<name>A0ABV9DZ90_9ACTN</name>
<protein>
    <submittedName>
        <fullName evidence="2">DUF4180 domain-containing protein</fullName>
    </submittedName>
</protein>
<organism evidence="2 3">
    <name type="scientific">Nocardiopsis mangrovi</name>
    <dbReference type="NCBI Taxonomy" id="1179818"/>
    <lineage>
        <taxon>Bacteria</taxon>
        <taxon>Bacillati</taxon>
        <taxon>Actinomycetota</taxon>
        <taxon>Actinomycetes</taxon>
        <taxon>Streptosporangiales</taxon>
        <taxon>Nocardiopsidaceae</taxon>
        <taxon>Nocardiopsis</taxon>
    </lineage>
</organism>
<sequence>MPDVIEQRAGVPVLMCDPDGPRVATEQDALDLIGASFLGAEVVAVPAGRFDDDFFALGTRFAGEVMQKFVNYRIRLAVVGDISRHTAASGALRALVHESDRSPAGHVWFVADLAALDDRLRALT</sequence>